<dbReference type="PANTHER" id="PTHR43320:SF3">
    <property type="entry name" value="CARBOHYDRATE KINASE PFKB DOMAIN-CONTAINING PROTEIN"/>
    <property type="match status" value="1"/>
</dbReference>
<keyword evidence="2" id="KW-0808">Transferase</keyword>
<dbReference type="Proteomes" id="UP000178176">
    <property type="component" value="Unassembled WGS sequence"/>
</dbReference>
<dbReference type="InterPro" id="IPR029056">
    <property type="entry name" value="Ribokinase-like"/>
</dbReference>
<dbReference type="InterPro" id="IPR052700">
    <property type="entry name" value="Carb_kinase_PfkB-like"/>
</dbReference>
<evidence type="ECO:0000313" key="6">
    <source>
        <dbReference type="Proteomes" id="UP000178176"/>
    </source>
</evidence>
<evidence type="ECO:0000256" key="1">
    <source>
        <dbReference type="ARBA" id="ARBA00010688"/>
    </source>
</evidence>
<dbReference type="Gene3D" id="3.40.1190.20">
    <property type="match status" value="1"/>
</dbReference>
<dbReference type="SUPFAM" id="SSF53613">
    <property type="entry name" value="Ribokinase-like"/>
    <property type="match status" value="1"/>
</dbReference>
<comment type="caution">
    <text evidence="5">The sequence shown here is derived from an EMBL/GenBank/DDBJ whole genome shotgun (WGS) entry which is preliminary data.</text>
</comment>
<comment type="similarity">
    <text evidence="1">Belongs to the carbohydrate kinase PfkB family.</text>
</comment>
<accession>A0A1F4YDN1</accession>
<dbReference type="EMBL" id="MEXH01000025">
    <property type="protein sequence ID" value="OGC91994.1"/>
    <property type="molecule type" value="Genomic_DNA"/>
</dbReference>
<evidence type="ECO:0000256" key="3">
    <source>
        <dbReference type="ARBA" id="ARBA00022777"/>
    </source>
</evidence>
<dbReference type="Pfam" id="PF00294">
    <property type="entry name" value="PfkB"/>
    <property type="match status" value="1"/>
</dbReference>
<dbReference type="PRINTS" id="PR00990">
    <property type="entry name" value="RIBOKINASE"/>
</dbReference>
<gene>
    <name evidence="5" type="ORF">A2876_05225</name>
</gene>
<evidence type="ECO:0000256" key="2">
    <source>
        <dbReference type="ARBA" id="ARBA00022679"/>
    </source>
</evidence>
<dbReference type="PANTHER" id="PTHR43320">
    <property type="entry name" value="SUGAR KINASE"/>
    <property type="match status" value="1"/>
</dbReference>
<sequence length="328" mass="36039">MEFDMLALGPARMDVFVNLPEEEINEACSIDRQRCVIELGFGDKVPVKSMQFEVGGNTGNNAVGLARLGYKTGVLGTMGGEWVDLRALEILKKEGVNVDNVHTIPGKYGFGVVIGYQGERTILSYYPESECLFKFKSGDDTAKWTYLTTAGQDFECFYEDAVKWVGEKGVRMAFNPGSRQVKMGVEKIKYAYEAAEIIFVNKEEAVVLLNIQDSKKIQELLTGLKSLGPKVAVITDGPEGAYAYDGQKYWFMPTVPAPVVERTGAGDAFGSGFLGAFMKGFPIPEALKWGACNSASVLGYVGPQAGLLNQQQMQEWLEKNREITAKEI</sequence>
<dbReference type="InterPro" id="IPR002139">
    <property type="entry name" value="Ribo/fructo_kinase"/>
</dbReference>
<feature type="domain" description="Carbohydrate kinase PfkB" evidence="4">
    <location>
        <begin position="28"/>
        <end position="306"/>
    </location>
</feature>
<dbReference type="GO" id="GO:0016301">
    <property type="term" value="F:kinase activity"/>
    <property type="evidence" value="ECO:0007669"/>
    <property type="project" value="UniProtKB-KW"/>
</dbReference>
<evidence type="ECO:0000313" key="5">
    <source>
        <dbReference type="EMBL" id="OGC91994.1"/>
    </source>
</evidence>
<name>A0A1F4YDN1_9BACT</name>
<proteinExistence type="inferred from homology"/>
<keyword evidence="3" id="KW-0418">Kinase</keyword>
<organism evidence="5 6">
    <name type="scientific">Candidatus Amesbacteria bacterium RIFCSPHIGHO2_01_FULL_48_32b</name>
    <dbReference type="NCBI Taxonomy" id="1797253"/>
    <lineage>
        <taxon>Bacteria</taxon>
        <taxon>Candidatus Amesiibacteriota</taxon>
    </lineage>
</organism>
<reference evidence="5 6" key="1">
    <citation type="journal article" date="2016" name="Nat. Commun.">
        <title>Thousands of microbial genomes shed light on interconnected biogeochemical processes in an aquifer system.</title>
        <authorList>
            <person name="Anantharaman K."/>
            <person name="Brown C.T."/>
            <person name="Hug L.A."/>
            <person name="Sharon I."/>
            <person name="Castelle C.J."/>
            <person name="Probst A.J."/>
            <person name="Thomas B.C."/>
            <person name="Singh A."/>
            <person name="Wilkins M.J."/>
            <person name="Karaoz U."/>
            <person name="Brodie E.L."/>
            <person name="Williams K.H."/>
            <person name="Hubbard S.S."/>
            <person name="Banfield J.F."/>
        </authorList>
    </citation>
    <scope>NUCLEOTIDE SEQUENCE [LARGE SCALE GENOMIC DNA]</scope>
</reference>
<protein>
    <recommendedName>
        <fullName evidence="4">Carbohydrate kinase PfkB domain-containing protein</fullName>
    </recommendedName>
</protein>
<dbReference type="InterPro" id="IPR011611">
    <property type="entry name" value="PfkB_dom"/>
</dbReference>
<dbReference type="AlphaFoldDB" id="A0A1F4YDN1"/>
<evidence type="ECO:0000259" key="4">
    <source>
        <dbReference type="Pfam" id="PF00294"/>
    </source>
</evidence>